<evidence type="ECO:0008006" key="3">
    <source>
        <dbReference type="Google" id="ProtNLM"/>
    </source>
</evidence>
<protein>
    <recommendedName>
        <fullName evidence="3">HNH endonuclease</fullName>
    </recommendedName>
</protein>
<name>A0A495K640_WILMA</name>
<dbReference type="Proteomes" id="UP000274762">
    <property type="component" value="Unassembled WGS sequence"/>
</dbReference>
<dbReference type="AlphaFoldDB" id="A0A495K640"/>
<evidence type="ECO:0000313" key="2">
    <source>
        <dbReference type="Proteomes" id="UP000274762"/>
    </source>
</evidence>
<dbReference type="Gene3D" id="1.10.30.50">
    <property type="match status" value="1"/>
</dbReference>
<reference evidence="1 2" key="1">
    <citation type="submission" date="2018-10" db="EMBL/GenBank/DDBJ databases">
        <title>Sequencing the genomes of 1000 actinobacteria strains.</title>
        <authorList>
            <person name="Klenk H.-P."/>
        </authorList>
    </citation>
    <scope>NUCLEOTIDE SEQUENCE [LARGE SCALE GENOMIC DNA]</scope>
    <source>
        <strain evidence="1 2">DSM 44343</strain>
    </source>
</reference>
<sequence length="261" mass="30012">MVKYGPEAYASDEVLWWDLEKWPNSDRDYGDERRIAAYLACNRSVGDIFTTDELRGVLGTQGERNKAEHFQRRIRELRSARDGWKITSWKDDRTLQQEHYRLDVVGWHPGLGPRPKNANNISKKLRSAILERDGSRCQLCGIGDGEPYPGDPDQVAAMTIGHVIPGDREGLAEPGNLRVECRWCNEPKRSEGIDPPSAEEMWSIVRPLKTAELRRLNSWLVKGHRTRDRVDEVYDRIRKLAPEEKEKLEARIADALNGRRS</sequence>
<comment type="caution">
    <text evidence="1">The sequence shown here is derived from an EMBL/GenBank/DDBJ whole genome shotgun (WGS) entry which is preliminary data.</text>
</comment>
<dbReference type="OrthoDB" id="3823469at2"/>
<dbReference type="InterPro" id="IPR003615">
    <property type="entry name" value="HNH_nuc"/>
</dbReference>
<dbReference type="EMBL" id="RBKV01000001">
    <property type="protein sequence ID" value="RKR96225.1"/>
    <property type="molecule type" value="Genomic_DNA"/>
</dbReference>
<dbReference type="RefSeq" id="WP_062799973.1">
    <property type="nucleotide sequence ID" value="NZ_CBCRXS010000005.1"/>
</dbReference>
<organism evidence="1 2">
    <name type="scientific">Williamsia marianensis</name>
    <dbReference type="NCBI Taxonomy" id="85044"/>
    <lineage>
        <taxon>Bacteria</taxon>
        <taxon>Bacillati</taxon>
        <taxon>Actinomycetota</taxon>
        <taxon>Actinomycetes</taxon>
        <taxon>Mycobacteriales</taxon>
        <taxon>Nocardiaceae</taxon>
        <taxon>Williamsia</taxon>
    </lineage>
</organism>
<accession>A0A495K640</accession>
<proteinExistence type="predicted"/>
<gene>
    <name evidence="1" type="ORF">DFJ75_3065</name>
</gene>
<evidence type="ECO:0000313" key="1">
    <source>
        <dbReference type="EMBL" id="RKR96225.1"/>
    </source>
</evidence>
<dbReference type="CDD" id="cd00085">
    <property type="entry name" value="HNHc"/>
    <property type="match status" value="1"/>
</dbReference>